<evidence type="ECO:0000313" key="3">
    <source>
        <dbReference type="Proteomes" id="UP000324800"/>
    </source>
</evidence>
<evidence type="ECO:0000313" key="2">
    <source>
        <dbReference type="EMBL" id="KAA6388096.1"/>
    </source>
</evidence>
<name>A0A5J4W0P7_9EUKA</name>
<feature type="compositionally biased region" description="Low complexity" evidence="1">
    <location>
        <begin position="380"/>
        <end position="392"/>
    </location>
</feature>
<organism evidence="2 3">
    <name type="scientific">Streblomastix strix</name>
    <dbReference type="NCBI Taxonomy" id="222440"/>
    <lineage>
        <taxon>Eukaryota</taxon>
        <taxon>Metamonada</taxon>
        <taxon>Preaxostyla</taxon>
        <taxon>Oxymonadida</taxon>
        <taxon>Streblomastigidae</taxon>
        <taxon>Streblomastix</taxon>
    </lineage>
</organism>
<comment type="caution">
    <text evidence="2">The sequence shown here is derived from an EMBL/GenBank/DDBJ whole genome shotgun (WGS) entry which is preliminary data.</text>
</comment>
<reference evidence="2 3" key="1">
    <citation type="submission" date="2019-03" db="EMBL/GenBank/DDBJ databases">
        <title>Single cell metagenomics reveals metabolic interactions within the superorganism composed of flagellate Streblomastix strix and complex community of Bacteroidetes bacteria on its surface.</title>
        <authorList>
            <person name="Treitli S.C."/>
            <person name="Kolisko M."/>
            <person name="Husnik F."/>
            <person name="Keeling P."/>
            <person name="Hampl V."/>
        </authorList>
    </citation>
    <scope>NUCLEOTIDE SEQUENCE [LARGE SCALE GENOMIC DNA]</scope>
    <source>
        <strain evidence="2">ST1C</strain>
    </source>
</reference>
<dbReference type="Proteomes" id="UP000324800">
    <property type="component" value="Unassembled WGS sequence"/>
</dbReference>
<feature type="compositionally biased region" description="Polar residues" evidence="1">
    <location>
        <begin position="393"/>
        <end position="431"/>
    </location>
</feature>
<dbReference type="EMBL" id="SNRW01004117">
    <property type="protein sequence ID" value="KAA6388096.1"/>
    <property type="molecule type" value="Genomic_DNA"/>
</dbReference>
<proteinExistence type="predicted"/>
<evidence type="ECO:0000256" key="1">
    <source>
        <dbReference type="SAM" id="MobiDB-lite"/>
    </source>
</evidence>
<dbReference type="AlphaFoldDB" id="A0A5J4W0P7"/>
<feature type="compositionally biased region" description="Polar residues" evidence="1">
    <location>
        <begin position="350"/>
        <end position="374"/>
    </location>
</feature>
<sequence>MIPRNSNLSFVIPSTFGQGTLFGGIDGKYSQLFQELNKEIHKPKDQLSAFATLALDLMSDTAERFGKNQTSVSDVATLIHQVYQHELQDEYPSRSFEGENKNKFDEDSPYKLTNHNWRHYAILMSSCSYTPYNIMQCLPELRPFVLLSRNGQLQCAIPVRYDQTPFRDLGLRSFSSAASAMNFGHSWVNPQSQLFPDYDEFEGNAFRTYVQMENEEELTETGTLMMIPPHPVMRYHIPVYPLRFGRFINSEVMYGLSPNPIQAENTRWRILQPWQMRKVITMMGAESDVRQRWKLSERERMRIQLNLPRPADEDKAKQQITVFRQQEIDDQQKNPIKISKEIGIIEDEIINQSKPKTQDVQQTNSLSSKTTNDTPKSDSQKQSSSYQQSKSSNDTTKTNCQTQSSFQLSKSSGDTTGSYSLTQPHSQQSKFSSLRTFAIPQITTGHTELTINQPTMMHLQEQITHQYRRRNDVLLTITSDLLEHPIPLNNIQRSILQKRILKLPKEFY</sequence>
<feature type="region of interest" description="Disordered" evidence="1">
    <location>
        <begin position="349"/>
        <end position="431"/>
    </location>
</feature>
<gene>
    <name evidence="2" type="ORF">EZS28_016376</name>
</gene>
<protein>
    <submittedName>
        <fullName evidence="2">Uncharacterized protein</fullName>
    </submittedName>
</protein>
<accession>A0A5J4W0P7</accession>